<feature type="region of interest" description="Disordered" evidence="10">
    <location>
        <begin position="73"/>
        <end position="92"/>
    </location>
</feature>
<dbReference type="PANTHER" id="PTHR10631:SF3">
    <property type="entry name" value="TRNA (GUANINE(26)-N(2))-DIMETHYLTRANSFERASE"/>
    <property type="match status" value="1"/>
</dbReference>
<evidence type="ECO:0000256" key="3">
    <source>
        <dbReference type="ARBA" id="ARBA00022679"/>
    </source>
</evidence>
<evidence type="ECO:0000256" key="6">
    <source>
        <dbReference type="ARBA" id="ARBA00022884"/>
    </source>
</evidence>
<dbReference type="InterPro" id="IPR029063">
    <property type="entry name" value="SAM-dependent_MTases_sf"/>
</dbReference>
<evidence type="ECO:0000313" key="13">
    <source>
        <dbReference type="WBParaSite" id="nOo.2.0.1.t07633-RA"/>
    </source>
</evidence>
<evidence type="ECO:0000313" key="12">
    <source>
        <dbReference type="Proteomes" id="UP000271087"/>
    </source>
</evidence>
<protein>
    <recommendedName>
        <fullName evidence="7">tRNA (guanine(26)-N(2))-dimethyltransferase</fullName>
        <ecNumber evidence="7">2.1.1.216</ecNumber>
    </recommendedName>
</protein>
<evidence type="ECO:0000313" key="11">
    <source>
        <dbReference type="EMBL" id="VDK86801.1"/>
    </source>
</evidence>
<dbReference type="GO" id="GO:0160104">
    <property type="term" value="F:tRNA (guanine(26)-N2)-dimethyltransferase activity"/>
    <property type="evidence" value="ECO:0007669"/>
    <property type="project" value="UniProtKB-EC"/>
</dbReference>
<evidence type="ECO:0000256" key="10">
    <source>
        <dbReference type="SAM" id="MobiDB-lite"/>
    </source>
</evidence>
<dbReference type="WBParaSite" id="nOo.2.0.1.t07633-RA">
    <property type="protein sequence ID" value="nOo.2.0.1.t07633-RA"/>
    <property type="gene ID" value="nOo.2.0.1.g07633"/>
</dbReference>
<proteinExistence type="inferred from homology"/>
<name>A0A182EHQ7_ONCOC</name>
<evidence type="ECO:0000256" key="7">
    <source>
        <dbReference type="ARBA" id="ARBA00039099"/>
    </source>
</evidence>
<dbReference type="SUPFAM" id="SSF53335">
    <property type="entry name" value="S-adenosyl-L-methionine-dependent methyltransferases"/>
    <property type="match status" value="2"/>
</dbReference>
<keyword evidence="1 9" id="KW-0820">tRNA-binding</keyword>
<dbReference type="InterPro" id="IPR002905">
    <property type="entry name" value="Trm1"/>
</dbReference>
<dbReference type="Proteomes" id="UP000271087">
    <property type="component" value="Unassembled WGS sequence"/>
</dbReference>
<dbReference type="GO" id="GO:0002940">
    <property type="term" value="P:tRNA N2-guanine methylation"/>
    <property type="evidence" value="ECO:0007669"/>
    <property type="project" value="TreeGrafter"/>
</dbReference>
<comment type="similarity">
    <text evidence="9">Belongs to the class I-like SAM-binding methyltransferase superfamily. Trm1 family.</text>
</comment>
<evidence type="ECO:0000256" key="8">
    <source>
        <dbReference type="ARBA" id="ARBA00051897"/>
    </source>
</evidence>
<dbReference type="AlphaFoldDB" id="A0A182EHQ7"/>
<dbReference type="Gene3D" id="3.40.50.150">
    <property type="entry name" value="Vaccinia Virus protein VP39"/>
    <property type="match status" value="1"/>
</dbReference>
<dbReference type="STRING" id="42157.A0A182EHQ7"/>
<keyword evidence="3 9" id="KW-0808">Transferase</keyword>
<keyword evidence="12" id="KW-1185">Reference proteome</keyword>
<accession>A0A182EHQ7</accession>
<organism evidence="13">
    <name type="scientific">Onchocerca ochengi</name>
    <name type="common">Filarial nematode worm</name>
    <dbReference type="NCBI Taxonomy" id="42157"/>
    <lineage>
        <taxon>Eukaryota</taxon>
        <taxon>Metazoa</taxon>
        <taxon>Ecdysozoa</taxon>
        <taxon>Nematoda</taxon>
        <taxon>Chromadorea</taxon>
        <taxon>Rhabditida</taxon>
        <taxon>Spirurina</taxon>
        <taxon>Spiruromorpha</taxon>
        <taxon>Filarioidea</taxon>
        <taxon>Onchocercidae</taxon>
        <taxon>Onchocerca</taxon>
    </lineage>
</organism>
<dbReference type="PANTHER" id="PTHR10631">
    <property type="entry name" value="N 2 ,N 2 -DIMETHYLGUANOSINE TRNA METHYLTRANSFERASE"/>
    <property type="match status" value="1"/>
</dbReference>
<evidence type="ECO:0000256" key="2">
    <source>
        <dbReference type="ARBA" id="ARBA00022603"/>
    </source>
</evidence>
<dbReference type="PROSITE" id="PS51626">
    <property type="entry name" value="SAM_MT_TRM1"/>
    <property type="match status" value="1"/>
</dbReference>
<dbReference type="Pfam" id="PF02005">
    <property type="entry name" value="TRM"/>
    <property type="match status" value="2"/>
</dbReference>
<dbReference type="EMBL" id="UYRW01002808">
    <property type="protein sequence ID" value="VDK86801.1"/>
    <property type="molecule type" value="Genomic_DNA"/>
</dbReference>
<sequence length="263" mass="29343">MVDVRQENQVIVEQMTPVDDNDKNKSNFIVEGTAKLDISCPAAAFYNPAQQFNRDLTILVLQQFVEDRRKKLEEKKFNGQNGDAEPPAKRSRKLGDSEIRILDALSASGLRSIRFAKEVPFVAKIIANDFSEQAVSLINKNIEMNGVQNLVESRCGDAIDAMMSNRSFDKRFHAIDIDPYGSASMFLSSAVQAVTDEGFSNVISVANNLDEREYTCIIIRYSSNTSILMVTCTDMAVLCGNTPESCYNKYGSIGLRHKSCHEF</sequence>
<keyword evidence="4 9" id="KW-0949">S-adenosyl-L-methionine</keyword>
<evidence type="ECO:0000256" key="5">
    <source>
        <dbReference type="ARBA" id="ARBA00022694"/>
    </source>
</evidence>
<gene>
    <name evidence="11" type="ORF">NOO_LOCUS7633</name>
</gene>
<comment type="catalytic activity">
    <reaction evidence="8">
        <text>guanosine(26) in tRNA + 2 S-adenosyl-L-methionine = N(2)-dimethylguanosine(26) in tRNA + 2 S-adenosyl-L-homocysteine + 2 H(+)</text>
        <dbReference type="Rhea" id="RHEA:43140"/>
        <dbReference type="Rhea" id="RHEA-COMP:10359"/>
        <dbReference type="Rhea" id="RHEA-COMP:10360"/>
        <dbReference type="ChEBI" id="CHEBI:15378"/>
        <dbReference type="ChEBI" id="CHEBI:57856"/>
        <dbReference type="ChEBI" id="CHEBI:59789"/>
        <dbReference type="ChEBI" id="CHEBI:74269"/>
        <dbReference type="ChEBI" id="CHEBI:74513"/>
        <dbReference type="EC" id="2.1.1.216"/>
    </reaction>
</comment>
<evidence type="ECO:0000256" key="1">
    <source>
        <dbReference type="ARBA" id="ARBA00022555"/>
    </source>
</evidence>
<keyword evidence="5 9" id="KW-0819">tRNA processing</keyword>
<keyword evidence="6 9" id="KW-0694">RNA-binding</keyword>
<dbReference type="OrthoDB" id="6349953at2759"/>
<evidence type="ECO:0000256" key="4">
    <source>
        <dbReference type="ARBA" id="ARBA00022691"/>
    </source>
</evidence>
<evidence type="ECO:0000256" key="9">
    <source>
        <dbReference type="PROSITE-ProRule" id="PRU00958"/>
    </source>
</evidence>
<dbReference type="GO" id="GO:0000049">
    <property type="term" value="F:tRNA binding"/>
    <property type="evidence" value="ECO:0007669"/>
    <property type="project" value="UniProtKB-UniRule"/>
</dbReference>
<reference evidence="11 12" key="2">
    <citation type="submission" date="2018-08" db="EMBL/GenBank/DDBJ databases">
        <authorList>
            <person name="Laetsch R D."/>
            <person name="Stevens L."/>
            <person name="Kumar S."/>
            <person name="Blaxter L. M."/>
        </authorList>
    </citation>
    <scope>NUCLEOTIDE SEQUENCE [LARGE SCALE GENOMIC DNA]</scope>
</reference>
<keyword evidence="2 9" id="KW-0489">Methyltransferase</keyword>
<dbReference type="EC" id="2.1.1.216" evidence="7"/>
<dbReference type="GO" id="GO:0005634">
    <property type="term" value="C:nucleus"/>
    <property type="evidence" value="ECO:0007669"/>
    <property type="project" value="TreeGrafter"/>
</dbReference>
<reference evidence="13" key="1">
    <citation type="submission" date="2016-06" db="UniProtKB">
        <authorList>
            <consortium name="WormBaseParasite"/>
        </authorList>
    </citation>
    <scope>IDENTIFICATION</scope>
</reference>